<keyword evidence="2" id="KW-0804">Transcription</keyword>
<dbReference type="NCBIfam" id="TIGR01557">
    <property type="entry name" value="myb_SHAQKYF"/>
    <property type="match status" value="1"/>
</dbReference>
<keyword evidence="1" id="KW-0805">Transcription regulation</keyword>
<evidence type="ECO:0000256" key="1">
    <source>
        <dbReference type="ARBA" id="ARBA00023015"/>
    </source>
</evidence>
<sequence>MESNLNGSGTASEGDDQREEEGEDDSRAKTNDQGVSSSNSTVEEREKRKSSATGVRQYVRSKMPRLRWTPDLHLRFVQAVDRLGGQEIINDKAAHVLGSGHHNVNIPSHLHFLQRLNQNLTSNYSNSSNWSTNHGSCMPSSYIAGNSSFRVRQGYYNAGRFLGGHDDHQGYYNWPTNMRLSMDKYGFIREQSMITRSTSLKSDGQHQTQSNSRGPNLKAQLKATEEHCSMKSVSEGLILLKEHRDHQGTTNVEKRKLTEFDLDLSLSLNMLAPKKRQETHVSGCKGTTSREVEELAGDDHDLSLSLFPPSKKQRD</sequence>
<feature type="compositionally biased region" description="Polar residues" evidence="4">
    <location>
        <begin position="31"/>
        <end position="41"/>
    </location>
</feature>
<dbReference type="Gene3D" id="1.10.10.60">
    <property type="entry name" value="Homeodomain-like"/>
    <property type="match status" value="1"/>
</dbReference>
<dbReference type="PANTHER" id="PTHR31314:SF174">
    <property type="entry name" value="OS02G0241200 PROTEIN"/>
    <property type="match status" value="1"/>
</dbReference>
<feature type="region of interest" description="Disordered" evidence="4">
    <location>
        <begin position="294"/>
        <end position="315"/>
    </location>
</feature>
<keyword evidence="3" id="KW-0539">Nucleus</keyword>
<proteinExistence type="predicted"/>
<dbReference type="EMBL" id="JBBNAF010000007">
    <property type="protein sequence ID" value="KAK9127361.1"/>
    <property type="molecule type" value="Genomic_DNA"/>
</dbReference>
<dbReference type="InterPro" id="IPR006447">
    <property type="entry name" value="Myb_dom_plants"/>
</dbReference>
<accession>A0AAP0P4L6</accession>
<gene>
    <name evidence="5" type="ORF">Syun_016158</name>
</gene>
<feature type="compositionally biased region" description="Polar residues" evidence="4">
    <location>
        <begin position="196"/>
        <end position="214"/>
    </location>
</feature>
<organism evidence="5 6">
    <name type="scientific">Stephania yunnanensis</name>
    <dbReference type="NCBI Taxonomy" id="152371"/>
    <lineage>
        <taxon>Eukaryota</taxon>
        <taxon>Viridiplantae</taxon>
        <taxon>Streptophyta</taxon>
        <taxon>Embryophyta</taxon>
        <taxon>Tracheophyta</taxon>
        <taxon>Spermatophyta</taxon>
        <taxon>Magnoliopsida</taxon>
        <taxon>Ranunculales</taxon>
        <taxon>Menispermaceae</taxon>
        <taxon>Menispermoideae</taxon>
        <taxon>Cissampelideae</taxon>
        <taxon>Stephania</taxon>
    </lineage>
</organism>
<evidence type="ECO:0000313" key="5">
    <source>
        <dbReference type="EMBL" id="KAK9127361.1"/>
    </source>
</evidence>
<dbReference type="InterPro" id="IPR046955">
    <property type="entry name" value="PHR1-like"/>
</dbReference>
<keyword evidence="6" id="KW-1185">Reference proteome</keyword>
<dbReference type="Proteomes" id="UP001420932">
    <property type="component" value="Unassembled WGS sequence"/>
</dbReference>
<protein>
    <submittedName>
        <fullName evidence="5">Uncharacterized protein</fullName>
    </submittedName>
</protein>
<feature type="region of interest" description="Disordered" evidence="4">
    <location>
        <begin position="1"/>
        <end position="56"/>
    </location>
</feature>
<evidence type="ECO:0000256" key="2">
    <source>
        <dbReference type="ARBA" id="ARBA00023163"/>
    </source>
</evidence>
<feature type="compositionally biased region" description="Polar residues" evidence="4">
    <location>
        <begin position="1"/>
        <end position="11"/>
    </location>
</feature>
<reference evidence="5 6" key="1">
    <citation type="submission" date="2024-01" db="EMBL/GenBank/DDBJ databases">
        <title>Genome assemblies of Stephania.</title>
        <authorList>
            <person name="Yang L."/>
        </authorList>
    </citation>
    <scope>NUCLEOTIDE SEQUENCE [LARGE SCALE GENOMIC DNA]</scope>
    <source>
        <strain evidence="5">YNDBR</strain>
        <tissue evidence="5">Leaf</tissue>
    </source>
</reference>
<dbReference type="GO" id="GO:0003677">
    <property type="term" value="F:DNA binding"/>
    <property type="evidence" value="ECO:0007669"/>
    <property type="project" value="InterPro"/>
</dbReference>
<evidence type="ECO:0000313" key="6">
    <source>
        <dbReference type="Proteomes" id="UP001420932"/>
    </source>
</evidence>
<feature type="compositionally biased region" description="Acidic residues" evidence="4">
    <location>
        <begin position="13"/>
        <end position="24"/>
    </location>
</feature>
<dbReference type="PANTHER" id="PTHR31314">
    <property type="entry name" value="MYB FAMILY TRANSCRIPTION FACTOR PHL7-LIKE"/>
    <property type="match status" value="1"/>
</dbReference>
<name>A0AAP0P4L6_9MAGN</name>
<comment type="caution">
    <text evidence="5">The sequence shown here is derived from an EMBL/GenBank/DDBJ whole genome shotgun (WGS) entry which is preliminary data.</text>
</comment>
<dbReference type="AlphaFoldDB" id="A0AAP0P4L6"/>
<feature type="region of interest" description="Disordered" evidence="4">
    <location>
        <begin position="196"/>
        <end position="225"/>
    </location>
</feature>
<evidence type="ECO:0000256" key="3">
    <source>
        <dbReference type="ARBA" id="ARBA00023242"/>
    </source>
</evidence>
<dbReference type="GO" id="GO:0003700">
    <property type="term" value="F:DNA-binding transcription factor activity"/>
    <property type="evidence" value="ECO:0007669"/>
    <property type="project" value="InterPro"/>
</dbReference>
<evidence type="ECO:0000256" key="4">
    <source>
        <dbReference type="SAM" id="MobiDB-lite"/>
    </source>
</evidence>